<keyword evidence="1" id="KW-0472">Membrane</keyword>
<reference evidence="2 3" key="1">
    <citation type="submission" date="2021-10" db="EMBL/GenBank/DDBJ databases">
        <title>Collection of gut derived symbiotic bacterial strains cultured from healthy donors.</title>
        <authorList>
            <person name="Lin H."/>
            <person name="Littmann E."/>
            <person name="Kohout C."/>
            <person name="Pamer E.G."/>
        </authorList>
    </citation>
    <scope>NUCLEOTIDE SEQUENCE [LARGE SCALE GENOMIC DNA]</scope>
    <source>
        <strain evidence="2 3">DFI.1.165</strain>
    </source>
</reference>
<proteinExistence type="predicted"/>
<feature type="transmembrane region" description="Helical" evidence="1">
    <location>
        <begin position="20"/>
        <end position="44"/>
    </location>
</feature>
<sequence>MKKEIVKILWISLGVVSLGVGAVGAVLPFLPTFPFLMLTLFCFAKSSERWHRWFISTKLYKNNLETYVVSRSMTMRTKSRIMLTVTLVMAFGFIMMSRVPAARVVLVFVWVFHILYFIFGIKTQKAGCVPEKKGEQQNA</sequence>
<dbReference type="Proteomes" id="UP001299546">
    <property type="component" value="Unassembled WGS sequence"/>
</dbReference>
<comment type="caution">
    <text evidence="2">The sequence shown here is derived from an EMBL/GenBank/DDBJ whole genome shotgun (WGS) entry which is preliminary data.</text>
</comment>
<accession>A0ABS8DF95</accession>
<dbReference type="Pfam" id="PF04304">
    <property type="entry name" value="DUF454"/>
    <property type="match status" value="1"/>
</dbReference>
<gene>
    <name evidence="2" type="ORF">LIZ65_07250</name>
</gene>
<dbReference type="RefSeq" id="WP_066733726.1">
    <property type="nucleotide sequence ID" value="NZ_JAJCIQ010000003.1"/>
</dbReference>
<feature type="transmembrane region" description="Helical" evidence="1">
    <location>
        <begin position="81"/>
        <end position="99"/>
    </location>
</feature>
<dbReference type="InterPro" id="IPR007401">
    <property type="entry name" value="DUF454"/>
</dbReference>
<dbReference type="EMBL" id="JAJCIS010000003">
    <property type="protein sequence ID" value="MCB7387083.1"/>
    <property type="molecule type" value="Genomic_DNA"/>
</dbReference>
<keyword evidence="1" id="KW-1133">Transmembrane helix</keyword>
<evidence type="ECO:0000256" key="1">
    <source>
        <dbReference type="SAM" id="Phobius"/>
    </source>
</evidence>
<name>A0ABS8DF95_9FIRM</name>
<keyword evidence="1" id="KW-0812">Transmembrane</keyword>
<evidence type="ECO:0000313" key="2">
    <source>
        <dbReference type="EMBL" id="MCB7387083.1"/>
    </source>
</evidence>
<dbReference type="PIRSF" id="PIRSF016789">
    <property type="entry name" value="DUF454"/>
    <property type="match status" value="1"/>
</dbReference>
<dbReference type="PANTHER" id="PTHR35813">
    <property type="entry name" value="INNER MEMBRANE PROTEIN YBAN"/>
    <property type="match status" value="1"/>
</dbReference>
<feature type="transmembrane region" description="Helical" evidence="1">
    <location>
        <begin position="105"/>
        <end position="123"/>
    </location>
</feature>
<protein>
    <submittedName>
        <fullName evidence="2">YbaN family protein</fullName>
    </submittedName>
</protein>
<evidence type="ECO:0000313" key="3">
    <source>
        <dbReference type="Proteomes" id="UP001299546"/>
    </source>
</evidence>
<keyword evidence="3" id="KW-1185">Reference proteome</keyword>
<organism evidence="2 3">
    <name type="scientific">Bariatricus massiliensis</name>
    <dbReference type="NCBI Taxonomy" id="1745713"/>
    <lineage>
        <taxon>Bacteria</taxon>
        <taxon>Bacillati</taxon>
        <taxon>Bacillota</taxon>
        <taxon>Clostridia</taxon>
        <taxon>Lachnospirales</taxon>
        <taxon>Lachnospiraceae</taxon>
        <taxon>Bariatricus</taxon>
    </lineage>
</organism>
<dbReference type="PANTHER" id="PTHR35813:SF1">
    <property type="entry name" value="INNER MEMBRANE PROTEIN YBAN"/>
    <property type="match status" value="1"/>
</dbReference>